<accession>A0A517ZGZ0</accession>
<dbReference type="AlphaFoldDB" id="A0A517ZGZ0"/>
<dbReference type="Pfam" id="PF09250">
    <property type="entry name" value="Prim-Pol"/>
    <property type="match status" value="1"/>
</dbReference>
<evidence type="ECO:0000313" key="3">
    <source>
        <dbReference type="Proteomes" id="UP000319383"/>
    </source>
</evidence>
<dbReference type="SMART" id="SM00943">
    <property type="entry name" value="Prim-Pol"/>
    <property type="match status" value="1"/>
</dbReference>
<evidence type="ECO:0000313" key="2">
    <source>
        <dbReference type="EMBL" id="QDU41719.1"/>
    </source>
</evidence>
<dbReference type="EMBL" id="CP036276">
    <property type="protein sequence ID" value="QDU41719.1"/>
    <property type="molecule type" value="Genomic_DNA"/>
</dbReference>
<sequence>MSTLDLALLYADMGLSVFPLPRGSKVPLKGFRWTDYRERQADRHELQEWFGSGERNIGIITGDVSGGLAVRDFDEREAYHQWRESHRMEAETLPTVKTARGFHVYARGRADTTKQYSDGEFRAGGTYVLAPPSLHPSGVTYSWTRSFRGVEIPEVDLGAVGWLQDPSCNIETEKRRNVSNVCVSMLQMDGVLQAIKKCIPSQVGHRHKCLFRLARELKAIAELADLKAKALRPVLLEWHHQALPTIGTKDFSTSWLEFCSAWDRVRYPAGTSPVDEAWQAALSADFPPELADCDNAKIGRLAGLCWQLQIRQGEQPFFLDSRTAGQLLDVEHTVAWRWLRGLVSAGVLELVRSGGRGRANIYRYLKD</sequence>
<evidence type="ECO:0000259" key="1">
    <source>
        <dbReference type="SMART" id="SM00943"/>
    </source>
</evidence>
<dbReference type="CDD" id="cd04859">
    <property type="entry name" value="Prim_Pol"/>
    <property type="match status" value="1"/>
</dbReference>
<feature type="domain" description="DNA primase/polymerase bifunctional N-terminal" evidence="1">
    <location>
        <begin position="7"/>
        <end position="163"/>
    </location>
</feature>
<dbReference type="InterPro" id="IPR015330">
    <property type="entry name" value="DNA_primase/pol_bifunc_N"/>
</dbReference>
<dbReference type="Gene3D" id="3.30.720.160">
    <property type="entry name" value="Bifunctional DNA primase/polymerase, N-terminal"/>
    <property type="match status" value="1"/>
</dbReference>
<dbReference type="KEGG" id="sdyn:Mal52_01720"/>
<dbReference type="Proteomes" id="UP000319383">
    <property type="component" value="Chromosome"/>
</dbReference>
<keyword evidence="3" id="KW-1185">Reference proteome</keyword>
<gene>
    <name evidence="2" type="ORF">Mal52_01720</name>
</gene>
<name>A0A517ZGZ0_9PLAN</name>
<reference evidence="2 3" key="1">
    <citation type="submission" date="2019-02" db="EMBL/GenBank/DDBJ databases">
        <title>Deep-cultivation of Planctomycetes and their phenomic and genomic characterization uncovers novel biology.</title>
        <authorList>
            <person name="Wiegand S."/>
            <person name="Jogler M."/>
            <person name="Boedeker C."/>
            <person name="Pinto D."/>
            <person name="Vollmers J."/>
            <person name="Rivas-Marin E."/>
            <person name="Kohn T."/>
            <person name="Peeters S.H."/>
            <person name="Heuer A."/>
            <person name="Rast P."/>
            <person name="Oberbeckmann S."/>
            <person name="Bunk B."/>
            <person name="Jeske O."/>
            <person name="Meyerdierks A."/>
            <person name="Storesund J.E."/>
            <person name="Kallscheuer N."/>
            <person name="Luecker S."/>
            <person name="Lage O.M."/>
            <person name="Pohl T."/>
            <person name="Merkel B.J."/>
            <person name="Hornburger P."/>
            <person name="Mueller R.-W."/>
            <person name="Bruemmer F."/>
            <person name="Labrenz M."/>
            <person name="Spormann A.M."/>
            <person name="Op den Camp H."/>
            <person name="Overmann J."/>
            <person name="Amann R."/>
            <person name="Jetten M.S.M."/>
            <person name="Mascher T."/>
            <person name="Medema M.H."/>
            <person name="Devos D.P."/>
            <person name="Kaster A.-K."/>
            <person name="Ovreas L."/>
            <person name="Rohde M."/>
            <person name="Galperin M.Y."/>
            <person name="Jogler C."/>
        </authorList>
    </citation>
    <scope>NUCLEOTIDE SEQUENCE [LARGE SCALE GENOMIC DNA]</scope>
    <source>
        <strain evidence="2 3">Mal52</strain>
    </source>
</reference>
<proteinExistence type="predicted"/>
<organism evidence="2 3">
    <name type="scientific">Symmachiella dynata</name>
    <dbReference type="NCBI Taxonomy" id="2527995"/>
    <lineage>
        <taxon>Bacteria</taxon>
        <taxon>Pseudomonadati</taxon>
        <taxon>Planctomycetota</taxon>
        <taxon>Planctomycetia</taxon>
        <taxon>Planctomycetales</taxon>
        <taxon>Planctomycetaceae</taxon>
        <taxon>Symmachiella</taxon>
    </lineage>
</organism>
<dbReference type="RefSeq" id="WP_145373726.1">
    <property type="nucleotide sequence ID" value="NZ_CP036276.1"/>
</dbReference>
<protein>
    <recommendedName>
        <fullName evidence="1">DNA primase/polymerase bifunctional N-terminal domain-containing protein</fullName>
    </recommendedName>
</protein>
<dbReference type="SUPFAM" id="SSF56747">
    <property type="entry name" value="Prim-pol domain"/>
    <property type="match status" value="1"/>
</dbReference>